<dbReference type="GO" id="GO:0004713">
    <property type="term" value="F:protein tyrosine kinase activity"/>
    <property type="evidence" value="ECO:0007669"/>
    <property type="project" value="TreeGrafter"/>
</dbReference>
<evidence type="ECO:0000259" key="5">
    <source>
        <dbReference type="Pfam" id="PF01656"/>
    </source>
</evidence>
<dbReference type="GO" id="GO:0005524">
    <property type="term" value="F:ATP binding"/>
    <property type="evidence" value="ECO:0007669"/>
    <property type="project" value="UniProtKB-KW"/>
</dbReference>
<keyword evidence="6" id="KW-0808">Transferase</keyword>
<evidence type="ECO:0000256" key="4">
    <source>
        <dbReference type="SAM" id="MobiDB-lite"/>
    </source>
</evidence>
<reference evidence="6 7" key="1">
    <citation type="journal article" date="2018" name="Front. Microbiol.">
        <title>Hydrolytic Capabilities as a Key to Environmental Success: Chitinolytic and Cellulolytic Acidobacteria From Acidic Sub-arctic Soils and Boreal Peatlands.</title>
        <authorList>
            <person name="Belova S.E."/>
            <person name="Ravin N.V."/>
            <person name="Pankratov T.A."/>
            <person name="Rakitin A.L."/>
            <person name="Ivanova A.A."/>
            <person name="Beletsky A.V."/>
            <person name="Mardanov A.V."/>
            <person name="Sinninghe Damste J.S."/>
            <person name="Dedysh S.N."/>
        </authorList>
    </citation>
    <scope>NUCLEOTIDE SEQUENCE [LARGE SCALE GENOMIC DNA]</scope>
    <source>
        <strain evidence="6 7">SBC82</strain>
    </source>
</reference>
<keyword evidence="7" id="KW-1185">Reference proteome</keyword>
<feature type="domain" description="CobQ/CobB/MinD/ParA nucleotide binding" evidence="5">
    <location>
        <begin position="525"/>
        <end position="702"/>
    </location>
</feature>
<proteinExistence type="predicted"/>
<dbReference type="AlphaFoldDB" id="A0A2Z5FVL3"/>
<dbReference type="NCBIfam" id="TIGR01007">
    <property type="entry name" value="eps_fam"/>
    <property type="match status" value="1"/>
</dbReference>
<evidence type="ECO:0000256" key="2">
    <source>
        <dbReference type="ARBA" id="ARBA00022840"/>
    </source>
</evidence>
<dbReference type="InterPro" id="IPR005702">
    <property type="entry name" value="Wzc-like_C"/>
</dbReference>
<dbReference type="PANTHER" id="PTHR32309">
    <property type="entry name" value="TYROSINE-PROTEIN KINASE"/>
    <property type="match status" value="1"/>
</dbReference>
<dbReference type="InterPro" id="IPR027417">
    <property type="entry name" value="P-loop_NTPase"/>
</dbReference>
<evidence type="ECO:0000256" key="3">
    <source>
        <dbReference type="SAM" id="Coils"/>
    </source>
</evidence>
<feature type="coiled-coil region" evidence="3">
    <location>
        <begin position="171"/>
        <end position="198"/>
    </location>
</feature>
<evidence type="ECO:0000256" key="1">
    <source>
        <dbReference type="ARBA" id="ARBA00022741"/>
    </source>
</evidence>
<feature type="compositionally biased region" description="Polar residues" evidence="4">
    <location>
        <begin position="20"/>
        <end position="32"/>
    </location>
</feature>
<dbReference type="SUPFAM" id="SSF52540">
    <property type="entry name" value="P-loop containing nucleoside triphosphate hydrolases"/>
    <property type="match status" value="1"/>
</dbReference>
<keyword evidence="3" id="KW-0175">Coiled coil</keyword>
<dbReference type="GO" id="GO:0005886">
    <property type="term" value="C:plasma membrane"/>
    <property type="evidence" value="ECO:0007669"/>
    <property type="project" value="TreeGrafter"/>
</dbReference>
<protein>
    <submittedName>
        <fullName evidence="6">Tyrosine-protein kinase Wzc</fullName>
    </submittedName>
</protein>
<dbReference type="Gene3D" id="3.40.50.300">
    <property type="entry name" value="P-loop containing nucleotide triphosphate hydrolases"/>
    <property type="match status" value="1"/>
</dbReference>
<keyword evidence="2" id="KW-0067">ATP-binding</keyword>
<dbReference type="KEGG" id="abas:ACPOL_1562"/>
<feature type="region of interest" description="Disordered" evidence="4">
    <location>
        <begin position="20"/>
        <end position="45"/>
    </location>
</feature>
<dbReference type="PANTHER" id="PTHR32309:SF13">
    <property type="entry name" value="FERRIC ENTEROBACTIN TRANSPORT PROTEIN FEPE"/>
    <property type="match status" value="1"/>
</dbReference>
<feature type="coiled-coil region" evidence="3">
    <location>
        <begin position="307"/>
        <end position="342"/>
    </location>
</feature>
<gene>
    <name evidence="6" type="ORF">ACPOL_1562</name>
</gene>
<evidence type="ECO:0000313" key="6">
    <source>
        <dbReference type="EMBL" id="AXC10908.1"/>
    </source>
</evidence>
<organism evidence="6 7">
    <name type="scientific">Acidisarcina polymorpha</name>
    <dbReference type="NCBI Taxonomy" id="2211140"/>
    <lineage>
        <taxon>Bacteria</taxon>
        <taxon>Pseudomonadati</taxon>
        <taxon>Acidobacteriota</taxon>
        <taxon>Terriglobia</taxon>
        <taxon>Terriglobales</taxon>
        <taxon>Acidobacteriaceae</taxon>
        <taxon>Acidisarcina</taxon>
    </lineage>
</organism>
<dbReference type="Pfam" id="PF01656">
    <property type="entry name" value="CbiA"/>
    <property type="match status" value="1"/>
</dbReference>
<sequence length="731" mass="78416">MCILMTRRYTAVAEIQVQKPNSDSLTLDSNAASPAGGDTDPNSASMNLETQATVLESPALAMKVIEDLHLEDTSAFKPHFTFTGWVNSLFSPPPPADPAGVALSAAPLRRDRLLKQFQENLEVKIIPGTRVIEVAFSSSDPNLAARVVNQLVASLVNYSFQSRRTVDTEASKFLESQLAEMKADSDALEQKAVKLQKQTGVVQVAGSGDGDGQGQAYSSTLDQLQKATAAVSQAHTNVILKGAIYEVVKSGDPETIMGLPSNTALAGAASGMSNDLAVISSLRTREATLNGQINELLAKFGPAYPKVDELKADLTAIQNSIKEEIQRMRDRARNEYVVAQQVESGAKQLYDAEKQRADEMNDKAVQYSMARQQADQSRSLYEKLQSRMKEAGVLEGFHSSNITVVSPALAPSAPSRPNIPLYLAGSLATGLLFGCIMAVVVDLMDSKIADIHGLESLMGEAPFGILPSFAAKKKGLRLSGHSFALPGREAIAALKDPHSAYVEALRALRTTLLSTRGGAPPQVLLVTSSTEGEGKSTLSSNLAVVLAQQGKRVLLVDADLRRPNLHVLFNSSLEVGLSTILAGQLSVDAMGQAFLQVEAVPGLDILLSGPIPAYSAELLGSSKMRQLLDLWRGYYDFIILDGAPVLPVTDSVVLSSQVDATLLVARYQSTQQQSLDLSLRTLRAQLGTNRHIGVVLNGVERTADAYYKYYGFSNSTYYTNTKRLGGGSEIS</sequence>
<dbReference type="EMBL" id="CP030840">
    <property type="protein sequence ID" value="AXC10908.1"/>
    <property type="molecule type" value="Genomic_DNA"/>
</dbReference>
<dbReference type="Proteomes" id="UP000253606">
    <property type="component" value="Chromosome"/>
</dbReference>
<name>A0A2Z5FVL3_9BACT</name>
<evidence type="ECO:0000313" key="7">
    <source>
        <dbReference type="Proteomes" id="UP000253606"/>
    </source>
</evidence>
<dbReference type="InterPro" id="IPR002586">
    <property type="entry name" value="CobQ/CobB/MinD/ParA_Nub-bd_dom"/>
</dbReference>
<keyword evidence="1" id="KW-0547">Nucleotide-binding</keyword>
<accession>A0A2Z5FVL3</accession>
<keyword evidence="6" id="KW-0418">Kinase</keyword>
<dbReference type="InterPro" id="IPR050445">
    <property type="entry name" value="Bact_polysacc_biosynth/exp"/>
</dbReference>
<dbReference type="CDD" id="cd05387">
    <property type="entry name" value="BY-kinase"/>
    <property type="match status" value="1"/>
</dbReference>